<evidence type="ECO:0000256" key="8">
    <source>
        <dbReference type="ARBA" id="ARBA00022525"/>
    </source>
</evidence>
<keyword evidence="12" id="KW-0418">Kinase</keyword>
<dbReference type="Gene3D" id="1.25.40.340">
    <property type="match status" value="1"/>
</dbReference>
<gene>
    <name evidence="24" type="ORF">C0Q70_13686</name>
</gene>
<dbReference type="PROSITE" id="PS51480">
    <property type="entry name" value="DHAL"/>
    <property type="match status" value="1"/>
</dbReference>
<dbReference type="FunFam" id="1.25.40.340:FF:000001">
    <property type="entry name" value="Dihydroxyacetone kinase 1"/>
    <property type="match status" value="1"/>
</dbReference>
<organism evidence="24 25">
    <name type="scientific">Pomacea canaliculata</name>
    <name type="common">Golden apple snail</name>
    <dbReference type="NCBI Taxonomy" id="400727"/>
    <lineage>
        <taxon>Eukaryota</taxon>
        <taxon>Metazoa</taxon>
        <taxon>Spiralia</taxon>
        <taxon>Lophotrochozoa</taxon>
        <taxon>Mollusca</taxon>
        <taxon>Gastropoda</taxon>
        <taxon>Caenogastropoda</taxon>
        <taxon>Architaenioglossa</taxon>
        <taxon>Ampullarioidea</taxon>
        <taxon>Ampullariidae</taxon>
        <taxon>Pomacea</taxon>
    </lineage>
</organism>
<accession>A0A2T7NXW5</accession>
<evidence type="ECO:0000256" key="5">
    <source>
        <dbReference type="ARBA" id="ARBA00012110"/>
    </source>
</evidence>
<dbReference type="InterPro" id="IPR003172">
    <property type="entry name" value="ML_dom"/>
</dbReference>
<dbReference type="SUPFAM" id="SSF101473">
    <property type="entry name" value="DhaL-like"/>
    <property type="match status" value="1"/>
</dbReference>
<feature type="domain" description="DhaK" evidence="23">
    <location>
        <begin position="95"/>
        <end position="419"/>
    </location>
</feature>
<dbReference type="Proteomes" id="UP000245119">
    <property type="component" value="Linkage Group LG8"/>
</dbReference>
<dbReference type="EMBL" id="PZQS01000008">
    <property type="protein sequence ID" value="PVD26018.1"/>
    <property type="molecule type" value="Genomic_DNA"/>
</dbReference>
<dbReference type="FunFam" id="3.30.1180.20:FF:000001">
    <property type="entry name" value="Dihydroxyacetone kinase 1"/>
    <property type="match status" value="1"/>
</dbReference>
<evidence type="ECO:0000256" key="12">
    <source>
        <dbReference type="ARBA" id="ARBA00022777"/>
    </source>
</evidence>
<keyword evidence="25" id="KW-1185">Reference proteome</keyword>
<evidence type="ECO:0000256" key="21">
    <source>
        <dbReference type="SAM" id="SignalP"/>
    </source>
</evidence>
<dbReference type="Gene3D" id="3.30.1180.20">
    <property type="entry name" value="Dihydroxyacetone kinase, domain 2"/>
    <property type="match status" value="1"/>
</dbReference>
<evidence type="ECO:0000256" key="15">
    <source>
        <dbReference type="ARBA" id="ARBA00032426"/>
    </source>
</evidence>
<dbReference type="AlphaFoldDB" id="A0A2T7NXW5"/>
<dbReference type="FunFam" id="3.40.50.10440:FF:000001">
    <property type="entry name" value="Dihydroxyacetone kinase, DhaK subunit"/>
    <property type="match status" value="1"/>
</dbReference>
<comment type="catalytic activity">
    <reaction evidence="20">
        <text>dihydroxyacetone + ATP = dihydroxyacetone phosphate + ADP + H(+)</text>
        <dbReference type="Rhea" id="RHEA:15773"/>
        <dbReference type="ChEBI" id="CHEBI:15378"/>
        <dbReference type="ChEBI" id="CHEBI:16016"/>
        <dbReference type="ChEBI" id="CHEBI:30616"/>
        <dbReference type="ChEBI" id="CHEBI:57642"/>
        <dbReference type="ChEBI" id="CHEBI:456216"/>
        <dbReference type="EC" id="2.7.1.29"/>
    </reaction>
</comment>
<proteinExistence type="inferred from homology"/>
<evidence type="ECO:0000259" key="23">
    <source>
        <dbReference type="PROSITE" id="PS51481"/>
    </source>
</evidence>
<dbReference type="PANTHER" id="PTHR28629:SF4">
    <property type="entry name" value="TRIOKINASE_FMN CYCLASE"/>
    <property type="match status" value="1"/>
</dbReference>
<comment type="similarity">
    <text evidence="3">Belongs to the dihydroxyacetone kinase (DAK) family.</text>
</comment>
<feature type="signal peptide" evidence="21">
    <location>
        <begin position="1"/>
        <end position="26"/>
    </location>
</feature>
<dbReference type="OrthoDB" id="1724672at2759"/>
<keyword evidence="8" id="KW-0964">Secreted</keyword>
<comment type="caution">
    <text evidence="24">The sequence shown here is derived from an EMBL/GenBank/DDBJ whole genome shotgun (WGS) entry which is preliminary data.</text>
</comment>
<dbReference type="GO" id="GO:0032367">
    <property type="term" value="P:intracellular cholesterol transport"/>
    <property type="evidence" value="ECO:0007669"/>
    <property type="project" value="InterPro"/>
</dbReference>
<sequence length="670" mass="70058">MPRSTLLTLEWAVIAVASTLLLHTLSEPVTVKDCSGRGETPVVDISPCPSEPCVFPRGITANVSVVFTAPADSSTLTSHIYGYVAGIKVPWSMPNPDGCKDSGLTCPIKGGFKYTYLSTLSAPRDAPQVAIVVEWDLIGSNGEKFFCYIGQGMLSAAVAGSVFTSPPPASILAAIRAIGQGNPGGVLVVVKNYTGDRLNFGLSVERAKAEGIKVDMVIIGEDCALASIDKTAGRRGLCGTVLIHKIAGALAEKGYSLDKISNIVRNVTTKMGTMGLSLTPCSVPGSGPSFHLGTDEMELGLGIHGEAGVKRMKLLSAKEAIKEVLDHLTNPQTETHLLLEKGDSVAVMINNLGGTSVLELNIVAKEVIAYLEAKGVLVDRAYCGTYMTSLEMAGISITVLRLDTTLKDCLDSLTNAPAWKQPLLTPNQKDRRTPDVMKVKTSSAANVMSSAHIENFISLPQETADLVYDIVQNVSEALLAAEQHLNSLDTQAGDGDCGSTLARGARAILDQLGPKEKPSLPVGCPALLAAALANIAENVMGGSSGALYSLFLTAASSPLQTGTEAKDWCVALQTGIQAMMKYGGAEPGQRTMLDPLHAAATNFSAQLTQTNGISAFASAAQAAETAAQNTAQMKAQAGRASYVNSDILNQPDAGAVAVTIWMKAIAAKLL</sequence>
<evidence type="ECO:0000256" key="4">
    <source>
        <dbReference type="ARBA" id="ARBA00012107"/>
    </source>
</evidence>
<dbReference type="GO" id="GO:0005524">
    <property type="term" value="F:ATP binding"/>
    <property type="evidence" value="ECO:0007669"/>
    <property type="project" value="UniProtKB-KW"/>
</dbReference>
<evidence type="ECO:0000256" key="13">
    <source>
        <dbReference type="ARBA" id="ARBA00022840"/>
    </source>
</evidence>
<dbReference type="GO" id="GO:0034012">
    <property type="term" value="F:FAD-AMP lyase (cyclizing) activity"/>
    <property type="evidence" value="ECO:0007669"/>
    <property type="project" value="UniProtKB-EC"/>
</dbReference>
<dbReference type="GO" id="GO:0004371">
    <property type="term" value="F:glycerone kinase activity"/>
    <property type="evidence" value="ECO:0007669"/>
    <property type="project" value="UniProtKB-EC"/>
</dbReference>
<dbReference type="GO" id="GO:0005576">
    <property type="term" value="C:extracellular region"/>
    <property type="evidence" value="ECO:0007669"/>
    <property type="project" value="UniProtKB-SubCell"/>
</dbReference>
<keyword evidence="10 21" id="KW-0732">Signal</keyword>
<evidence type="ECO:0000259" key="22">
    <source>
        <dbReference type="PROSITE" id="PS51480"/>
    </source>
</evidence>
<dbReference type="GO" id="GO:0019563">
    <property type="term" value="P:glycerol catabolic process"/>
    <property type="evidence" value="ECO:0007669"/>
    <property type="project" value="TreeGrafter"/>
</dbReference>
<keyword evidence="14" id="KW-0170">Cobalt</keyword>
<dbReference type="SMART" id="SM00737">
    <property type="entry name" value="ML"/>
    <property type="match status" value="1"/>
</dbReference>
<dbReference type="EC" id="4.6.1.15" evidence="6"/>
<evidence type="ECO:0000256" key="17">
    <source>
        <dbReference type="ARBA" id="ARBA00046681"/>
    </source>
</evidence>
<dbReference type="SMART" id="SM01120">
    <property type="entry name" value="Dak2"/>
    <property type="match status" value="1"/>
</dbReference>
<dbReference type="GO" id="GO:0005829">
    <property type="term" value="C:cytosol"/>
    <property type="evidence" value="ECO:0007669"/>
    <property type="project" value="TreeGrafter"/>
</dbReference>
<comment type="subcellular location">
    <subcellularLocation>
        <location evidence="1">Secreted</location>
    </subcellularLocation>
</comment>
<evidence type="ECO:0000256" key="19">
    <source>
        <dbReference type="ARBA" id="ARBA00048526"/>
    </source>
</evidence>
<dbReference type="SUPFAM" id="SSF81296">
    <property type="entry name" value="E set domains"/>
    <property type="match status" value="1"/>
</dbReference>
<dbReference type="InterPro" id="IPR004007">
    <property type="entry name" value="DhaL_dom"/>
</dbReference>
<dbReference type="InterPro" id="IPR004006">
    <property type="entry name" value="DhaK_dom"/>
</dbReference>
<comment type="function">
    <text evidence="16">Catalyzes both the phosphorylation of dihydroxyacetone and of glyceraldehyde, and the splitting of ribonucleoside diphosphate-X compounds among which FAD is the best substrate. Represses IFIH1-mediated cellular antiviral response.</text>
</comment>
<evidence type="ECO:0000256" key="14">
    <source>
        <dbReference type="ARBA" id="ARBA00023285"/>
    </source>
</evidence>
<dbReference type="InterPro" id="IPR036117">
    <property type="entry name" value="DhaL_dom_sf"/>
</dbReference>
<evidence type="ECO:0000313" key="24">
    <source>
        <dbReference type="EMBL" id="PVD26018.1"/>
    </source>
</evidence>
<evidence type="ECO:0000256" key="11">
    <source>
        <dbReference type="ARBA" id="ARBA00022741"/>
    </source>
</evidence>
<keyword evidence="13" id="KW-0067">ATP-binding</keyword>
<evidence type="ECO:0000256" key="7">
    <source>
        <dbReference type="ARBA" id="ARBA00018932"/>
    </source>
</evidence>
<dbReference type="EC" id="2.7.1.28" evidence="5"/>
<feature type="chain" id="PRO_5015488492" description="Triokinase/FMN cyclase" evidence="21">
    <location>
        <begin position="27"/>
        <end position="670"/>
    </location>
</feature>
<comment type="catalytic activity">
    <reaction evidence="19">
        <text>FAD = riboflavin cyclic-4',5'-phosphate + AMP + H(+)</text>
        <dbReference type="Rhea" id="RHEA:13729"/>
        <dbReference type="ChEBI" id="CHEBI:15378"/>
        <dbReference type="ChEBI" id="CHEBI:57692"/>
        <dbReference type="ChEBI" id="CHEBI:76202"/>
        <dbReference type="ChEBI" id="CHEBI:456215"/>
        <dbReference type="EC" id="4.6.1.15"/>
    </reaction>
</comment>
<evidence type="ECO:0000256" key="20">
    <source>
        <dbReference type="ARBA" id="ARBA00048898"/>
    </source>
</evidence>
<comment type="pathway">
    <text evidence="2">Polyol metabolism; glycerol fermentation; glycerone phosphate from glycerol (oxidative route): step 2/2.</text>
</comment>
<keyword evidence="9" id="KW-0808">Transferase</keyword>
<dbReference type="PANTHER" id="PTHR28629">
    <property type="entry name" value="TRIOKINASE/FMN CYCLASE"/>
    <property type="match status" value="1"/>
</dbReference>
<evidence type="ECO:0000256" key="3">
    <source>
        <dbReference type="ARBA" id="ARBA00008757"/>
    </source>
</evidence>
<comment type="catalytic activity">
    <reaction evidence="18">
        <text>D-glyceraldehyde + ATP = D-glyceraldehyde 3-phosphate + ADP + H(+)</text>
        <dbReference type="Rhea" id="RHEA:13941"/>
        <dbReference type="ChEBI" id="CHEBI:15378"/>
        <dbReference type="ChEBI" id="CHEBI:17378"/>
        <dbReference type="ChEBI" id="CHEBI:30616"/>
        <dbReference type="ChEBI" id="CHEBI:59776"/>
        <dbReference type="ChEBI" id="CHEBI:456216"/>
        <dbReference type="EC" id="2.7.1.28"/>
    </reaction>
</comment>
<name>A0A2T7NXW5_POMCA</name>
<dbReference type="SUPFAM" id="SSF82549">
    <property type="entry name" value="DAK1/DegV-like"/>
    <property type="match status" value="1"/>
</dbReference>
<feature type="domain" description="DhaL" evidence="22">
    <location>
        <begin position="465"/>
        <end position="667"/>
    </location>
</feature>
<dbReference type="Gene3D" id="3.40.50.10440">
    <property type="entry name" value="Dihydroxyacetone kinase, domain 1"/>
    <property type="match status" value="1"/>
</dbReference>
<dbReference type="CDD" id="cd00916">
    <property type="entry name" value="Npc2_like"/>
    <property type="match status" value="1"/>
</dbReference>
<comment type="subunit">
    <text evidence="17">Homodimer. Interacts with IFIH1 (via the CARD domains), the interaction is inhibited by viral infection.</text>
</comment>
<evidence type="ECO:0000256" key="18">
    <source>
        <dbReference type="ARBA" id="ARBA00047974"/>
    </source>
</evidence>
<dbReference type="InterPro" id="IPR033916">
    <property type="entry name" value="ML_Npc2-like"/>
</dbReference>
<dbReference type="InterPro" id="IPR050861">
    <property type="entry name" value="Dihydroxyacetone_Kinase"/>
</dbReference>
<evidence type="ECO:0000256" key="1">
    <source>
        <dbReference type="ARBA" id="ARBA00004613"/>
    </source>
</evidence>
<evidence type="ECO:0000256" key="9">
    <source>
        <dbReference type="ARBA" id="ARBA00022679"/>
    </source>
</evidence>
<reference evidence="24 25" key="1">
    <citation type="submission" date="2018-04" db="EMBL/GenBank/DDBJ databases">
        <title>The genome of golden apple snail Pomacea canaliculata provides insight into stress tolerance and invasive adaptation.</title>
        <authorList>
            <person name="Liu C."/>
            <person name="Liu B."/>
            <person name="Ren Y."/>
            <person name="Zhang Y."/>
            <person name="Wang H."/>
            <person name="Li S."/>
            <person name="Jiang F."/>
            <person name="Yin L."/>
            <person name="Zhang G."/>
            <person name="Qian W."/>
            <person name="Fan W."/>
        </authorList>
    </citation>
    <scope>NUCLEOTIDE SEQUENCE [LARGE SCALE GENOMIC DNA]</scope>
    <source>
        <strain evidence="24">SZHN2017</strain>
        <tissue evidence="24">Muscle</tissue>
    </source>
</reference>
<dbReference type="Pfam" id="PF02733">
    <property type="entry name" value="Dak1"/>
    <property type="match status" value="1"/>
</dbReference>
<dbReference type="InterPro" id="IPR014756">
    <property type="entry name" value="Ig_E-set"/>
</dbReference>
<dbReference type="PROSITE" id="PS51481">
    <property type="entry name" value="DHAK"/>
    <property type="match status" value="1"/>
</dbReference>
<evidence type="ECO:0000313" key="25">
    <source>
        <dbReference type="Proteomes" id="UP000245119"/>
    </source>
</evidence>
<protein>
    <recommendedName>
        <fullName evidence="7">Triokinase/FMN cyclase</fullName>
        <ecNumber evidence="5">2.7.1.28</ecNumber>
        <ecNumber evidence="4">2.7.1.29</ecNumber>
        <ecNumber evidence="6">4.6.1.15</ecNumber>
    </recommendedName>
    <alternativeName>
        <fullName evidence="15">Bifunctional ATP-dependent dihydroxyacetone kinase/FAD-AMP lyase (cyclizing)</fullName>
    </alternativeName>
</protein>
<dbReference type="EC" id="2.7.1.29" evidence="4"/>
<dbReference type="GO" id="GO:0050354">
    <property type="term" value="F:triokinase activity"/>
    <property type="evidence" value="ECO:0007669"/>
    <property type="project" value="UniProtKB-EC"/>
</dbReference>
<dbReference type="Pfam" id="PF02734">
    <property type="entry name" value="Dak2"/>
    <property type="match status" value="1"/>
</dbReference>
<evidence type="ECO:0000256" key="2">
    <source>
        <dbReference type="ARBA" id="ARBA00004778"/>
    </source>
</evidence>
<evidence type="ECO:0000256" key="16">
    <source>
        <dbReference type="ARBA" id="ARBA00045490"/>
    </source>
</evidence>
<evidence type="ECO:0000256" key="6">
    <source>
        <dbReference type="ARBA" id="ARBA00012578"/>
    </source>
</evidence>
<keyword evidence="11" id="KW-0547">Nucleotide-binding</keyword>
<evidence type="ECO:0000256" key="10">
    <source>
        <dbReference type="ARBA" id="ARBA00022729"/>
    </source>
</evidence>
<dbReference type="STRING" id="400727.A0A2T7NXW5"/>